<dbReference type="GO" id="GO:0009307">
    <property type="term" value="P:DNA restriction-modification system"/>
    <property type="evidence" value="ECO:0007669"/>
    <property type="project" value="InterPro"/>
</dbReference>
<dbReference type="Proteomes" id="UP000264056">
    <property type="component" value="Unassembled WGS sequence"/>
</dbReference>
<dbReference type="PRINTS" id="PR00505">
    <property type="entry name" value="D12N6MTFRASE"/>
</dbReference>
<evidence type="ECO:0000256" key="3">
    <source>
        <dbReference type="ARBA" id="ARBA00022691"/>
    </source>
</evidence>
<evidence type="ECO:0000313" key="5">
    <source>
        <dbReference type="EMBL" id="RFU51986.1"/>
    </source>
</evidence>
<dbReference type="Pfam" id="PF02086">
    <property type="entry name" value="MethyltransfD12"/>
    <property type="match status" value="1"/>
</dbReference>
<sequence>MKSLIRYPGSKWNLAQKIIDLLPEHKSYLEPYFGSGAVLFTKSPSPIETVNDLNDDVVNLFQVIQSAPDVLQEKLWGIPYSRSIYEMAWKNKPNNEVDKAVNFIIRSTMSHGFRVFEKSGWKRDVSGRESAYAVQHWNRLPETVREMAVRLKGVQIENRPALQLIEEFSRPEAVIYIDPPYILSTRARKQYSHEMTDNDHIELLELLNQSKAQIILSGYTSDLYDRYLSNWERLEFSATAERGLPRTEVLWMNFQPAQQLDLFN</sequence>
<dbReference type="PANTHER" id="PTHR30481:SF4">
    <property type="entry name" value="SITE-SPECIFIC DNA-METHYLTRANSFERASE (ADENINE-SPECIFIC)"/>
    <property type="match status" value="1"/>
</dbReference>
<keyword evidence="3" id="KW-0949">S-adenosyl-L-methionine</keyword>
<dbReference type="EMBL" id="CP031733">
    <property type="protein sequence ID" value="AXQ78552.1"/>
    <property type="molecule type" value="Genomic_DNA"/>
</dbReference>
<evidence type="ECO:0000313" key="9">
    <source>
        <dbReference type="Proteomes" id="UP000264056"/>
    </source>
</evidence>
<proteinExistence type="predicted"/>
<dbReference type="OrthoDB" id="9805629at2"/>
<reference evidence="7" key="3">
    <citation type="submission" date="2018-08" db="EMBL/GenBank/DDBJ databases">
        <title>Streptococcus chenjunshii sp. nov., isolated from stools sample of the Tibetan antelope in the Qinghai-Tibet plateau, China.</title>
        <authorList>
            <person name="Tian Z."/>
        </authorList>
    </citation>
    <scope>NUCLEOTIDE SEQUENCE [LARGE SCALE GENOMIC DNA]</scope>
    <source>
        <strain evidence="7">Z15</strain>
    </source>
</reference>
<dbReference type="Gene3D" id="3.40.50.150">
    <property type="entry name" value="Vaccinia Virus protein VP39"/>
    <property type="match status" value="2"/>
</dbReference>
<evidence type="ECO:0000256" key="2">
    <source>
        <dbReference type="ARBA" id="ARBA00022679"/>
    </source>
</evidence>
<dbReference type="PIRSF" id="PIRSF000398">
    <property type="entry name" value="M_m6A_EcoRV"/>
    <property type="match status" value="1"/>
</dbReference>
<evidence type="ECO:0000313" key="7">
    <source>
        <dbReference type="Proteomes" id="UP000246115"/>
    </source>
</evidence>
<dbReference type="InterPro" id="IPR012327">
    <property type="entry name" value="MeTrfase_D12"/>
</dbReference>
<gene>
    <name evidence="4" type="ORF">DDV21_005375</name>
    <name evidence="5" type="ORF">DDV22_00670</name>
    <name evidence="6" type="ORF">DDV23_01225</name>
</gene>
<evidence type="ECO:0000256" key="1">
    <source>
        <dbReference type="ARBA" id="ARBA00022603"/>
    </source>
</evidence>
<dbReference type="GO" id="GO:0032259">
    <property type="term" value="P:methylation"/>
    <property type="evidence" value="ECO:0007669"/>
    <property type="project" value="UniProtKB-KW"/>
</dbReference>
<dbReference type="RefSeq" id="WP_116877275.1">
    <property type="nucleotide sequence ID" value="NZ_CP031733.1"/>
</dbReference>
<reference evidence="5 9" key="1">
    <citation type="submission" date="2018-08" db="EMBL/GenBank/DDBJ databases">
        <title>Draft genome of Streptococcus sp .nov. Z2.</title>
        <authorList>
            <person name="Tian Z."/>
        </authorList>
    </citation>
    <scope>NUCLEOTIDE SEQUENCE [LARGE SCALE GENOMIC DNA]</scope>
    <source>
        <strain evidence="5 9">Z2</strain>
    </source>
</reference>
<evidence type="ECO:0000313" key="8">
    <source>
        <dbReference type="Proteomes" id="UP000262901"/>
    </source>
</evidence>
<dbReference type="REBASE" id="268709">
    <property type="entry name" value="M.SspZ15ORF5375P"/>
</dbReference>
<accession>A0A346NC07</accession>
<evidence type="ECO:0000313" key="6">
    <source>
        <dbReference type="EMBL" id="RFU54178.1"/>
    </source>
</evidence>
<dbReference type="EMBL" id="QVQZ01000001">
    <property type="protein sequence ID" value="RFU54178.1"/>
    <property type="molecule type" value="Genomic_DNA"/>
</dbReference>
<name>A0A372KR99_9STRE</name>
<dbReference type="GO" id="GO:1904047">
    <property type="term" value="F:S-adenosyl-L-methionine binding"/>
    <property type="evidence" value="ECO:0007669"/>
    <property type="project" value="TreeGrafter"/>
</dbReference>
<keyword evidence="9" id="KW-1185">Reference proteome</keyword>
<dbReference type="InterPro" id="IPR012263">
    <property type="entry name" value="M_m6A_EcoRV"/>
</dbReference>
<keyword evidence="1 6" id="KW-0489">Methyltransferase</keyword>
<accession>A0A372KR99</accession>
<dbReference type="Proteomes" id="UP000246115">
    <property type="component" value="Chromosome"/>
</dbReference>
<protein>
    <submittedName>
        <fullName evidence="6">DNA adenine methylase</fullName>
    </submittedName>
</protein>
<dbReference type="InterPro" id="IPR029063">
    <property type="entry name" value="SAM-dependent_MTases_sf"/>
</dbReference>
<dbReference type="SUPFAM" id="SSF53335">
    <property type="entry name" value="S-adenosyl-L-methionine-dependent methyltransferases"/>
    <property type="match status" value="1"/>
</dbReference>
<organism evidence="6 8">
    <name type="scientific">Streptococcus chenjunshii</name>
    <dbReference type="NCBI Taxonomy" id="2173853"/>
    <lineage>
        <taxon>Bacteria</taxon>
        <taxon>Bacillati</taxon>
        <taxon>Bacillota</taxon>
        <taxon>Bacilli</taxon>
        <taxon>Lactobacillales</taxon>
        <taxon>Streptococcaceae</taxon>
        <taxon>Streptococcus</taxon>
    </lineage>
</organism>
<dbReference type="PANTHER" id="PTHR30481">
    <property type="entry name" value="DNA ADENINE METHYLASE"/>
    <property type="match status" value="1"/>
</dbReference>
<keyword evidence="2" id="KW-0808">Transferase</keyword>
<reference evidence="6 8" key="2">
    <citation type="submission" date="2018-08" db="EMBL/GenBank/DDBJ databases">
        <title>Draft genome of Streptococcus sp. nov. Z1.</title>
        <authorList>
            <person name="Tian Z."/>
        </authorList>
    </citation>
    <scope>NUCLEOTIDE SEQUENCE [LARGE SCALE GENOMIC DNA]</scope>
    <source>
        <strain evidence="6">Z1</strain>
        <strain evidence="8">Z1(2018)</strain>
    </source>
</reference>
<dbReference type="EMBL" id="QVQY01000001">
    <property type="protein sequence ID" value="RFU51986.1"/>
    <property type="molecule type" value="Genomic_DNA"/>
</dbReference>
<dbReference type="KEGG" id="schj:DDV21_005375"/>
<dbReference type="GO" id="GO:0009007">
    <property type="term" value="F:site-specific DNA-methyltransferase (adenine-specific) activity"/>
    <property type="evidence" value="ECO:0007669"/>
    <property type="project" value="UniProtKB-EC"/>
</dbReference>
<evidence type="ECO:0000313" key="4">
    <source>
        <dbReference type="EMBL" id="AXQ78552.1"/>
    </source>
</evidence>
<reference evidence="4" key="4">
    <citation type="journal article" date="2019" name="Int. J. Syst. Evol. Microbiol.">
        <title>Streptococcus chenjunshii sp. nov. isolated from feces of Tibetan antelopes.</title>
        <authorList>
            <person name="Tian Z."/>
            <person name="Lu S."/>
            <person name="Jin D."/>
            <person name="Yang J."/>
            <person name="Pu J."/>
            <person name="Lai X.H."/>
            <person name="Bai X.N."/>
            <person name="Wu X.M."/>
            <person name="Li J."/>
            <person name="Wang S."/>
            <person name="Xu J."/>
        </authorList>
    </citation>
    <scope>NUCLEOTIDE SEQUENCE</scope>
    <source>
        <strain evidence="4">Z15</strain>
    </source>
</reference>
<dbReference type="GO" id="GO:0043565">
    <property type="term" value="F:sequence-specific DNA binding"/>
    <property type="evidence" value="ECO:0007669"/>
    <property type="project" value="TreeGrafter"/>
</dbReference>
<dbReference type="GO" id="GO:0006298">
    <property type="term" value="P:mismatch repair"/>
    <property type="evidence" value="ECO:0007669"/>
    <property type="project" value="TreeGrafter"/>
</dbReference>
<dbReference type="AlphaFoldDB" id="A0A372KR99"/>
<dbReference type="Proteomes" id="UP000262901">
    <property type="component" value="Unassembled WGS sequence"/>
</dbReference>